<feature type="transmembrane region" description="Helical" evidence="1">
    <location>
        <begin position="6"/>
        <end position="22"/>
    </location>
</feature>
<proteinExistence type="predicted"/>
<dbReference type="EMBL" id="UYRR01013072">
    <property type="protein sequence ID" value="VDK26638.1"/>
    <property type="molecule type" value="Genomic_DNA"/>
</dbReference>
<reference evidence="2 3" key="1">
    <citation type="submission" date="2018-11" db="EMBL/GenBank/DDBJ databases">
        <authorList>
            <consortium name="Pathogen Informatics"/>
        </authorList>
    </citation>
    <scope>NUCLEOTIDE SEQUENCE [LARGE SCALE GENOMIC DNA]</scope>
</reference>
<dbReference type="AlphaFoldDB" id="A0A3P6Q6Z8"/>
<keyword evidence="3" id="KW-1185">Reference proteome</keyword>
<dbReference type="Proteomes" id="UP000267096">
    <property type="component" value="Unassembled WGS sequence"/>
</dbReference>
<organism evidence="2 3">
    <name type="scientific">Anisakis simplex</name>
    <name type="common">Herring worm</name>
    <dbReference type="NCBI Taxonomy" id="6269"/>
    <lineage>
        <taxon>Eukaryota</taxon>
        <taxon>Metazoa</taxon>
        <taxon>Ecdysozoa</taxon>
        <taxon>Nematoda</taxon>
        <taxon>Chromadorea</taxon>
        <taxon>Rhabditida</taxon>
        <taxon>Spirurina</taxon>
        <taxon>Ascaridomorpha</taxon>
        <taxon>Ascaridoidea</taxon>
        <taxon>Anisakidae</taxon>
        <taxon>Anisakis</taxon>
        <taxon>Anisakis simplex complex</taxon>
    </lineage>
</organism>
<dbReference type="OrthoDB" id="5856367at2759"/>
<gene>
    <name evidence="2" type="ORF">ASIM_LOCUS6180</name>
</gene>
<keyword evidence="1" id="KW-0472">Membrane</keyword>
<sequence length="59" mass="6491">MIAVLIVFLYTSGLLAILYILIKAGQFDNEARINHQSTATTKGAIQDCKSSCSVIEIRF</sequence>
<protein>
    <submittedName>
        <fullName evidence="2">Uncharacterized protein</fullName>
    </submittedName>
</protein>
<keyword evidence="1" id="KW-0812">Transmembrane</keyword>
<name>A0A3P6Q6Z8_ANISI</name>
<accession>A0A3P6Q6Z8</accession>
<evidence type="ECO:0000313" key="3">
    <source>
        <dbReference type="Proteomes" id="UP000267096"/>
    </source>
</evidence>
<evidence type="ECO:0000313" key="2">
    <source>
        <dbReference type="EMBL" id="VDK26638.1"/>
    </source>
</evidence>
<evidence type="ECO:0000256" key="1">
    <source>
        <dbReference type="SAM" id="Phobius"/>
    </source>
</evidence>
<keyword evidence="1" id="KW-1133">Transmembrane helix</keyword>